<organism evidence="2 3">
    <name type="scientific">Stylosanthes scabra</name>
    <dbReference type="NCBI Taxonomy" id="79078"/>
    <lineage>
        <taxon>Eukaryota</taxon>
        <taxon>Viridiplantae</taxon>
        <taxon>Streptophyta</taxon>
        <taxon>Embryophyta</taxon>
        <taxon>Tracheophyta</taxon>
        <taxon>Spermatophyta</taxon>
        <taxon>Magnoliopsida</taxon>
        <taxon>eudicotyledons</taxon>
        <taxon>Gunneridae</taxon>
        <taxon>Pentapetalae</taxon>
        <taxon>rosids</taxon>
        <taxon>fabids</taxon>
        <taxon>Fabales</taxon>
        <taxon>Fabaceae</taxon>
        <taxon>Papilionoideae</taxon>
        <taxon>50 kb inversion clade</taxon>
        <taxon>dalbergioids sensu lato</taxon>
        <taxon>Dalbergieae</taxon>
        <taxon>Pterocarpus clade</taxon>
        <taxon>Stylosanthes</taxon>
    </lineage>
</organism>
<proteinExistence type="predicted"/>
<dbReference type="EMBL" id="JASCZI010030255">
    <property type="protein sequence ID" value="MED6119969.1"/>
    <property type="molecule type" value="Genomic_DNA"/>
</dbReference>
<sequence>MMKKLGEMCSMWRLTLEGEIVEVQVLSPAVLLPTWTNKWHQSRWLIGLVLRSIYERHRKSSRHSDSSGKSCGVIVEVQVFCVGCGVFTSCVPSLGSSLKSLPSGFAPRGGPTSGIRADG</sequence>
<feature type="region of interest" description="Disordered" evidence="1">
    <location>
        <begin position="97"/>
        <end position="119"/>
    </location>
</feature>
<protein>
    <submittedName>
        <fullName evidence="2">Uncharacterized protein</fullName>
    </submittedName>
</protein>
<dbReference type="Proteomes" id="UP001341840">
    <property type="component" value="Unassembled WGS sequence"/>
</dbReference>
<evidence type="ECO:0000313" key="3">
    <source>
        <dbReference type="Proteomes" id="UP001341840"/>
    </source>
</evidence>
<name>A0ABU6R7R2_9FABA</name>
<reference evidence="2 3" key="1">
    <citation type="journal article" date="2023" name="Plants (Basel)">
        <title>Bridging the Gap: Combining Genomics and Transcriptomics Approaches to Understand Stylosanthes scabra, an Orphan Legume from the Brazilian Caatinga.</title>
        <authorList>
            <person name="Ferreira-Neto J.R.C."/>
            <person name="da Silva M.D."/>
            <person name="Binneck E."/>
            <person name="de Melo N.F."/>
            <person name="da Silva R.H."/>
            <person name="de Melo A.L.T.M."/>
            <person name="Pandolfi V."/>
            <person name="Bustamante F.O."/>
            <person name="Brasileiro-Vidal A.C."/>
            <person name="Benko-Iseppon A.M."/>
        </authorList>
    </citation>
    <scope>NUCLEOTIDE SEQUENCE [LARGE SCALE GENOMIC DNA]</scope>
    <source>
        <tissue evidence="2">Leaves</tissue>
    </source>
</reference>
<keyword evidence="3" id="KW-1185">Reference proteome</keyword>
<gene>
    <name evidence="2" type="ORF">PIB30_016557</name>
</gene>
<accession>A0ABU6R7R2</accession>
<evidence type="ECO:0000256" key="1">
    <source>
        <dbReference type="SAM" id="MobiDB-lite"/>
    </source>
</evidence>
<evidence type="ECO:0000313" key="2">
    <source>
        <dbReference type="EMBL" id="MED6119969.1"/>
    </source>
</evidence>
<comment type="caution">
    <text evidence="2">The sequence shown here is derived from an EMBL/GenBank/DDBJ whole genome shotgun (WGS) entry which is preliminary data.</text>
</comment>